<reference evidence="6" key="1">
    <citation type="journal article" date="2013" name="Proc. Natl. Acad. Sci. U.S.A.">
        <title>Improving the coverage of the cyanobacterial phylum using diversity-driven genome sequencing.</title>
        <authorList>
            <person name="Shih P.M."/>
            <person name="Wu D."/>
            <person name="Latifi A."/>
            <person name="Axen S.D."/>
            <person name="Fewer D.P."/>
            <person name="Talla E."/>
            <person name="Calteau A."/>
            <person name="Cai F."/>
            <person name="Tandeau de Marsac N."/>
            <person name="Rippka R."/>
            <person name="Herdman M."/>
            <person name="Sivonen K."/>
            <person name="Coursin T."/>
            <person name="Laurent T."/>
            <person name="Goodwin L."/>
            <person name="Nolan M."/>
            <person name="Davenport K.W."/>
            <person name="Han C.S."/>
            <person name="Rubin E.M."/>
            <person name="Eisen J.A."/>
            <person name="Woyke T."/>
            <person name="Gugger M."/>
            <person name="Kerfeld C.A."/>
        </authorList>
    </citation>
    <scope>NUCLEOTIDE SEQUENCE [LARGE SCALE GENOMIC DNA]</scope>
    <source>
        <strain evidence="6">ATCC 27899 / PCC 7122</strain>
    </source>
</reference>
<evidence type="ECO:0000256" key="3">
    <source>
        <dbReference type="SAM" id="MobiDB-lite"/>
    </source>
</evidence>
<dbReference type="Gene3D" id="2.70.40.10">
    <property type="match status" value="1"/>
</dbReference>
<dbReference type="InterPro" id="IPR011962">
    <property type="entry name" value="dCTP_deaminase"/>
</dbReference>
<dbReference type="Pfam" id="PF22769">
    <property type="entry name" value="DCD"/>
    <property type="match status" value="1"/>
</dbReference>
<dbReference type="PATRIC" id="fig|272123.3.peg.6071"/>
<evidence type="ECO:0000313" key="5">
    <source>
        <dbReference type="EMBL" id="AFZ60922.1"/>
    </source>
</evidence>
<dbReference type="STRING" id="272123.Anacy_5614"/>
<dbReference type="PANTHER" id="PTHR42680">
    <property type="entry name" value="DCTP DEAMINASE"/>
    <property type="match status" value="1"/>
</dbReference>
<feature type="transmembrane region" description="Helical" evidence="4">
    <location>
        <begin position="246"/>
        <end position="269"/>
    </location>
</feature>
<dbReference type="eggNOG" id="COG0717">
    <property type="taxonomic scope" value="Bacteria"/>
</dbReference>
<feature type="compositionally biased region" description="Basic and acidic residues" evidence="3">
    <location>
        <begin position="191"/>
        <end position="207"/>
    </location>
</feature>
<dbReference type="InterPro" id="IPR033704">
    <property type="entry name" value="dUTPase_trimeric"/>
</dbReference>
<keyword evidence="4" id="KW-0472">Membrane</keyword>
<dbReference type="CDD" id="cd07557">
    <property type="entry name" value="trimeric_dUTPase"/>
    <property type="match status" value="1"/>
</dbReference>
<dbReference type="OrthoDB" id="2910790at2"/>
<evidence type="ECO:0000313" key="6">
    <source>
        <dbReference type="Proteomes" id="UP000010474"/>
    </source>
</evidence>
<organism evidence="5 6">
    <name type="scientific">Anabaena cylindrica (strain ATCC 27899 / PCC 7122)</name>
    <dbReference type="NCBI Taxonomy" id="272123"/>
    <lineage>
        <taxon>Bacteria</taxon>
        <taxon>Bacillati</taxon>
        <taxon>Cyanobacteriota</taxon>
        <taxon>Cyanophyceae</taxon>
        <taxon>Nostocales</taxon>
        <taxon>Nostocaceae</taxon>
        <taxon>Anabaena</taxon>
    </lineage>
</organism>
<keyword evidence="1" id="KW-0378">Hydrolase</keyword>
<protein>
    <submittedName>
        <fullName evidence="5">Uncharacterized protein</fullName>
    </submittedName>
</protein>
<feature type="region of interest" description="Disordered" evidence="3">
    <location>
        <begin position="191"/>
        <end position="212"/>
    </location>
</feature>
<evidence type="ECO:0000256" key="4">
    <source>
        <dbReference type="SAM" id="Phobius"/>
    </source>
</evidence>
<dbReference type="KEGG" id="acy:Anacy_5614"/>
<proteinExistence type="predicted"/>
<feature type="transmembrane region" description="Helical" evidence="4">
    <location>
        <begin position="219"/>
        <end position="240"/>
    </location>
</feature>
<dbReference type="EMBL" id="CP003659">
    <property type="protein sequence ID" value="AFZ60922.1"/>
    <property type="molecule type" value="Genomic_DNA"/>
</dbReference>
<keyword evidence="6" id="KW-1185">Reference proteome</keyword>
<dbReference type="PANTHER" id="PTHR42680:SF3">
    <property type="entry name" value="DCTP DEAMINASE"/>
    <property type="match status" value="1"/>
</dbReference>
<name>K9ZQT8_ANACC</name>
<dbReference type="Proteomes" id="UP000010474">
    <property type="component" value="Chromosome"/>
</dbReference>
<evidence type="ECO:0000256" key="2">
    <source>
        <dbReference type="ARBA" id="ARBA00023080"/>
    </source>
</evidence>
<keyword evidence="2" id="KW-0546">Nucleotide metabolism</keyword>
<keyword evidence="4" id="KW-0812">Transmembrane</keyword>
<dbReference type="AlphaFoldDB" id="K9ZQT8"/>
<dbReference type="SUPFAM" id="SSF51283">
    <property type="entry name" value="dUTPase-like"/>
    <property type="match status" value="1"/>
</dbReference>
<dbReference type="GO" id="GO:0006229">
    <property type="term" value="P:dUTP biosynthetic process"/>
    <property type="evidence" value="ECO:0007669"/>
    <property type="project" value="InterPro"/>
</dbReference>
<accession>K9ZQT8</accession>
<keyword evidence="4" id="KW-1133">Transmembrane helix</keyword>
<evidence type="ECO:0000256" key="1">
    <source>
        <dbReference type="ARBA" id="ARBA00022801"/>
    </source>
</evidence>
<dbReference type="InterPro" id="IPR036157">
    <property type="entry name" value="dUTPase-like_sf"/>
</dbReference>
<sequence>MSQCLSIYTSRKPSMSLLTDTDLEIMKCYSTYEWQNQSDDQPKIYIDPFSPNSLTPIGYDLRVGGSYMSASKGEEVLVNQNSPVIIEPGDTTLITVFEEIRMPKNHKFSGLILSKVSKVSKGLSNISTTIDPDWVGHLVIAVHNFSQESITINFKDTFCTVVFLENKSPSTKESRHTSGRNDILRQRMSEAAKKVQRDRDKEKSKENKQKKKKKETENFLQVFSSLGIILIFIVIGYVFFKQKPDIFITTIGVGVAISQTALIVITNIFNSED</sequence>
<gene>
    <name evidence="5" type="ordered locus">Anacy_5614</name>
</gene>
<dbReference type="HOGENOM" id="CLU_1155492_0_0_3"/>
<dbReference type="GO" id="GO:0008829">
    <property type="term" value="F:dCTP deaminase activity"/>
    <property type="evidence" value="ECO:0007669"/>
    <property type="project" value="InterPro"/>
</dbReference>